<keyword evidence="5" id="KW-1185">Reference proteome</keyword>
<sequence length="370" mass="40923">MGNTNSTEGNNLVASYQQRSRNSSSTSIQPTVSSSNKTSQPFQLSITEPTAEPDMAEQNTTDNVIEEQDEVSQPTPPPTKSVPVSTGKSGWVSSTGAASPWYGSLGSSASSHHRASISGPYYRTRGMSVTRDNENDEDLSNIIANTPTNASNMNPPTTSQPPLFTAQNQGVPTIITWTQGGNNVYVTGTFNGWKQKIKLVKSMHDFSAVLDLPPGTHRLKFIVDDEWKCSNDMETATDPDGNLVNYLQVMDESDEESEADEFDSDSKKYSNIIPPELLQLSTNIEEDKKSEWEKKQPQPPTLPPHLEKVLLNSSTVSEEDNSVLMEPNHVTLNHLYACSIKDNVMALATTSRYRKKYVTTMYYRPVFPKT</sequence>
<dbReference type="InterPro" id="IPR050827">
    <property type="entry name" value="CRP1_MDG1_kinase"/>
</dbReference>
<dbReference type="InterPro" id="IPR006828">
    <property type="entry name" value="ASC_dom"/>
</dbReference>
<dbReference type="InterPro" id="IPR013783">
    <property type="entry name" value="Ig-like_fold"/>
</dbReference>
<feature type="compositionally biased region" description="Polar residues" evidence="2">
    <location>
        <begin position="1"/>
        <end position="22"/>
    </location>
</feature>
<dbReference type="Gene3D" id="6.20.250.60">
    <property type="match status" value="1"/>
</dbReference>
<protein>
    <recommendedName>
        <fullName evidence="3">Association with the SNF1 complex (ASC) domain-containing protein</fullName>
    </recommendedName>
</protein>
<evidence type="ECO:0000313" key="4">
    <source>
        <dbReference type="EMBL" id="GAA5803957.1"/>
    </source>
</evidence>
<proteinExistence type="inferred from homology"/>
<dbReference type="SUPFAM" id="SSF160219">
    <property type="entry name" value="AMPKBI-like"/>
    <property type="match status" value="1"/>
</dbReference>
<evidence type="ECO:0000256" key="2">
    <source>
        <dbReference type="SAM" id="MobiDB-lite"/>
    </source>
</evidence>
<feature type="compositionally biased region" description="Polar residues" evidence="2">
    <location>
        <begin position="36"/>
        <end position="48"/>
    </location>
</feature>
<dbReference type="Proteomes" id="UP001476247">
    <property type="component" value="Unassembled WGS sequence"/>
</dbReference>
<comment type="similarity">
    <text evidence="1">Belongs to the 5'-AMP-activated protein kinase beta subunit family.</text>
</comment>
<dbReference type="PANTHER" id="PTHR10343:SF84">
    <property type="entry name" value="5'-AMP-ACTIVATED PROTEIN KINASE SUBUNIT BETA-1"/>
    <property type="match status" value="1"/>
</dbReference>
<accession>A0ABP9YAG5</accession>
<dbReference type="SMART" id="SM01010">
    <property type="entry name" value="AMPKBI"/>
    <property type="match status" value="1"/>
</dbReference>
<feature type="compositionally biased region" description="Low complexity" evidence="2">
    <location>
        <begin position="23"/>
        <end position="35"/>
    </location>
</feature>
<dbReference type="PANTHER" id="PTHR10343">
    <property type="entry name" value="5'-AMP-ACTIVATED PROTEIN KINASE , BETA SUBUNIT"/>
    <property type="match status" value="1"/>
</dbReference>
<dbReference type="Gene3D" id="2.60.40.10">
    <property type="entry name" value="Immunoglobulins"/>
    <property type="match status" value="1"/>
</dbReference>
<gene>
    <name evidence="4" type="ORF">HPULCUR_009442</name>
</gene>
<feature type="region of interest" description="Disordered" evidence="2">
    <location>
        <begin position="1"/>
        <end position="91"/>
    </location>
</feature>
<dbReference type="Pfam" id="PF16561">
    <property type="entry name" value="AMPK1_CBM"/>
    <property type="match status" value="1"/>
</dbReference>
<feature type="domain" description="Association with the SNF1 complex (ASC)" evidence="3">
    <location>
        <begin position="262"/>
        <end position="366"/>
    </location>
</feature>
<comment type="caution">
    <text evidence="4">The sequence shown here is derived from an EMBL/GenBank/DDBJ whole genome shotgun (WGS) entry which is preliminary data.</text>
</comment>
<organism evidence="4 5">
    <name type="scientific">Helicostylum pulchrum</name>
    <dbReference type="NCBI Taxonomy" id="562976"/>
    <lineage>
        <taxon>Eukaryota</taxon>
        <taxon>Fungi</taxon>
        <taxon>Fungi incertae sedis</taxon>
        <taxon>Mucoromycota</taxon>
        <taxon>Mucoromycotina</taxon>
        <taxon>Mucoromycetes</taxon>
        <taxon>Mucorales</taxon>
        <taxon>Mucorineae</taxon>
        <taxon>Mucoraceae</taxon>
        <taxon>Helicostylum</taxon>
    </lineage>
</organism>
<evidence type="ECO:0000259" key="3">
    <source>
        <dbReference type="SMART" id="SM01010"/>
    </source>
</evidence>
<reference evidence="4 5" key="1">
    <citation type="submission" date="2024-04" db="EMBL/GenBank/DDBJ databases">
        <title>genome sequences of Mucor flavus KT1a and Helicostylum pulchrum KT1b strains isolation_sourced from the surface of a dry-aged beef.</title>
        <authorList>
            <person name="Toyotome T."/>
            <person name="Hosono M."/>
            <person name="Torimaru M."/>
            <person name="Fukuda K."/>
            <person name="Mikami N."/>
        </authorList>
    </citation>
    <scope>NUCLEOTIDE SEQUENCE [LARGE SCALE GENOMIC DNA]</scope>
    <source>
        <strain evidence="4 5">KT1b</strain>
    </source>
</reference>
<feature type="compositionally biased region" description="Basic and acidic residues" evidence="2">
    <location>
        <begin position="286"/>
        <end position="296"/>
    </location>
</feature>
<feature type="region of interest" description="Disordered" evidence="2">
    <location>
        <begin position="286"/>
        <end position="305"/>
    </location>
</feature>
<dbReference type="SUPFAM" id="SSF81296">
    <property type="entry name" value="E set domains"/>
    <property type="match status" value="1"/>
</dbReference>
<dbReference type="InterPro" id="IPR032640">
    <property type="entry name" value="AMPK1_CBM"/>
</dbReference>
<dbReference type="InterPro" id="IPR037256">
    <property type="entry name" value="ASC_dom_sf"/>
</dbReference>
<dbReference type="InterPro" id="IPR014756">
    <property type="entry name" value="Ig_E-set"/>
</dbReference>
<dbReference type="CDD" id="cd02859">
    <property type="entry name" value="E_set_AMPKbeta_like_N"/>
    <property type="match status" value="1"/>
</dbReference>
<dbReference type="EMBL" id="BAABUJ010000031">
    <property type="protein sequence ID" value="GAA5803957.1"/>
    <property type="molecule type" value="Genomic_DNA"/>
</dbReference>
<evidence type="ECO:0000313" key="5">
    <source>
        <dbReference type="Proteomes" id="UP001476247"/>
    </source>
</evidence>
<evidence type="ECO:0000256" key="1">
    <source>
        <dbReference type="ARBA" id="ARBA00010926"/>
    </source>
</evidence>
<name>A0ABP9YAG5_9FUNG</name>
<dbReference type="Pfam" id="PF04739">
    <property type="entry name" value="AMPKBI"/>
    <property type="match status" value="1"/>
</dbReference>